<dbReference type="PANTHER" id="PTHR34653:SF1">
    <property type="entry name" value="FLAGELLAR HOOK-BASAL BODY COMPLEX PROTEIN FLIE"/>
    <property type="match status" value="1"/>
</dbReference>
<dbReference type="HAMAP" id="MF_00724">
    <property type="entry name" value="FliE"/>
    <property type="match status" value="1"/>
</dbReference>
<dbReference type="GO" id="GO:0003774">
    <property type="term" value="F:cytoskeletal motor activity"/>
    <property type="evidence" value="ECO:0007669"/>
    <property type="project" value="InterPro"/>
</dbReference>
<dbReference type="NCBIfam" id="TIGR00205">
    <property type="entry name" value="fliE"/>
    <property type="match status" value="1"/>
</dbReference>
<evidence type="ECO:0000313" key="7">
    <source>
        <dbReference type="EMBL" id="MDG4477026.1"/>
    </source>
</evidence>
<evidence type="ECO:0000256" key="3">
    <source>
        <dbReference type="ARBA" id="ARBA00023143"/>
    </source>
</evidence>
<dbReference type="EMBL" id="JAPHEH010000001">
    <property type="protein sequence ID" value="MDG4477026.1"/>
    <property type="molecule type" value="Genomic_DNA"/>
</dbReference>
<feature type="region of interest" description="Disordered" evidence="6">
    <location>
        <begin position="1"/>
        <end position="26"/>
    </location>
</feature>
<dbReference type="RefSeq" id="WP_307633991.1">
    <property type="nucleotide sequence ID" value="NZ_JAPHEH010000001.1"/>
</dbReference>
<keyword evidence="8" id="KW-1185">Reference proteome</keyword>
<dbReference type="Proteomes" id="UP001154240">
    <property type="component" value="Unassembled WGS sequence"/>
</dbReference>
<evidence type="ECO:0000256" key="1">
    <source>
        <dbReference type="ARBA" id="ARBA00004117"/>
    </source>
</evidence>
<proteinExistence type="inferred from homology"/>
<dbReference type="AlphaFoldDB" id="A0A9X4MIK8"/>
<evidence type="ECO:0000256" key="2">
    <source>
        <dbReference type="ARBA" id="ARBA00009272"/>
    </source>
</evidence>
<name>A0A9X4MIK8_9BACT</name>
<comment type="caution">
    <text evidence="7">The sequence shown here is derived from an EMBL/GenBank/DDBJ whole genome shotgun (WGS) entry which is preliminary data.</text>
</comment>
<reference evidence="7" key="1">
    <citation type="journal article" date="2022" name="bioRxiv">
        <title>Thiovibrio frasassiensisgen. nov., sp. nov., an autotrophic, elemental sulfur disproportionating bacterium isolated from sulfidic karst sediment, and proposal of Thiovibrionaceae fam. nov.</title>
        <authorList>
            <person name="Aronson H."/>
            <person name="Thomas C."/>
            <person name="Bhattacharyya M."/>
            <person name="Eckstein S."/>
            <person name="Jensen S."/>
            <person name="Barco R."/>
            <person name="Macalady J."/>
            <person name="Amend J."/>
        </authorList>
    </citation>
    <scope>NUCLEOTIDE SEQUENCE</scope>
    <source>
        <strain evidence="7">RS19-109</strain>
    </source>
</reference>
<evidence type="ECO:0000256" key="5">
    <source>
        <dbReference type="NCBIfam" id="TIGR00205"/>
    </source>
</evidence>
<keyword evidence="7" id="KW-0969">Cilium</keyword>
<dbReference type="PRINTS" id="PR01006">
    <property type="entry name" value="FLGHOOKFLIE"/>
</dbReference>
<sequence>MKEITMQPVALPGASQLKSPGTPGVSGSGFSEILSRSIAEVNGQSQEADLLVKGLAAGEHANIHETMIAMEKSGISFRMMTKVQQKVIDAYREIMRMQL</sequence>
<organism evidence="7 8">
    <name type="scientific">Thiovibrio frasassiensis</name>
    <dbReference type="NCBI Taxonomy" id="2984131"/>
    <lineage>
        <taxon>Bacteria</taxon>
        <taxon>Pseudomonadati</taxon>
        <taxon>Thermodesulfobacteriota</taxon>
        <taxon>Desulfobulbia</taxon>
        <taxon>Desulfobulbales</taxon>
        <taxon>Thiovibrionaceae</taxon>
        <taxon>Thiovibrio</taxon>
    </lineage>
</organism>
<dbReference type="Pfam" id="PF02049">
    <property type="entry name" value="FliE"/>
    <property type="match status" value="1"/>
</dbReference>
<evidence type="ECO:0000256" key="6">
    <source>
        <dbReference type="SAM" id="MobiDB-lite"/>
    </source>
</evidence>
<dbReference type="GO" id="GO:0071973">
    <property type="term" value="P:bacterial-type flagellum-dependent cell motility"/>
    <property type="evidence" value="ECO:0007669"/>
    <property type="project" value="InterPro"/>
</dbReference>
<dbReference type="PANTHER" id="PTHR34653">
    <property type="match status" value="1"/>
</dbReference>
<reference evidence="7" key="2">
    <citation type="submission" date="2022-10" db="EMBL/GenBank/DDBJ databases">
        <authorList>
            <person name="Aronson H.S."/>
        </authorList>
    </citation>
    <scope>NUCLEOTIDE SEQUENCE</scope>
    <source>
        <strain evidence="7">RS19-109</strain>
    </source>
</reference>
<dbReference type="GO" id="GO:0005198">
    <property type="term" value="F:structural molecule activity"/>
    <property type="evidence" value="ECO:0007669"/>
    <property type="project" value="UniProtKB-UniRule"/>
</dbReference>
<gene>
    <name evidence="4 7" type="primary">fliE</name>
    <name evidence="7" type="ORF">OLX77_12770</name>
</gene>
<evidence type="ECO:0000313" key="8">
    <source>
        <dbReference type="Proteomes" id="UP001154240"/>
    </source>
</evidence>
<dbReference type="GO" id="GO:0009425">
    <property type="term" value="C:bacterial-type flagellum basal body"/>
    <property type="evidence" value="ECO:0007669"/>
    <property type="project" value="UniProtKB-SubCell"/>
</dbReference>
<keyword evidence="7" id="KW-0966">Cell projection</keyword>
<dbReference type="InterPro" id="IPR001624">
    <property type="entry name" value="FliE"/>
</dbReference>
<keyword evidence="3 4" id="KW-0975">Bacterial flagellum</keyword>
<comment type="similarity">
    <text evidence="2 4">Belongs to the FliE family.</text>
</comment>
<comment type="subcellular location">
    <subcellularLocation>
        <location evidence="1 4">Bacterial flagellum basal body</location>
    </subcellularLocation>
</comment>
<keyword evidence="7" id="KW-0282">Flagellum</keyword>
<accession>A0A9X4MIK8</accession>
<evidence type="ECO:0000256" key="4">
    <source>
        <dbReference type="HAMAP-Rule" id="MF_00724"/>
    </source>
</evidence>
<protein>
    <recommendedName>
        <fullName evidence="4 5">Flagellar hook-basal body complex protein FliE</fullName>
    </recommendedName>
</protein>